<dbReference type="InterPro" id="IPR016187">
    <property type="entry name" value="CTDL_fold"/>
</dbReference>
<accession>A0ABU5TJ93</accession>
<dbReference type="CDD" id="cd14014">
    <property type="entry name" value="STKc_PknB_like"/>
    <property type="match status" value="1"/>
</dbReference>
<dbReference type="Proteomes" id="UP001301388">
    <property type="component" value="Unassembled WGS sequence"/>
</dbReference>
<keyword evidence="1" id="KW-0067">ATP-binding</keyword>
<dbReference type="InterPro" id="IPR017441">
    <property type="entry name" value="Protein_kinase_ATP_BS"/>
</dbReference>
<protein>
    <submittedName>
        <fullName evidence="3">SUMF1/EgtB/PvdO family nonheme iron enzyme</fullName>
    </submittedName>
</protein>
<gene>
    <name evidence="3" type="ORF">VB774_10745</name>
</gene>
<evidence type="ECO:0000256" key="1">
    <source>
        <dbReference type="PROSITE-ProRule" id="PRU10141"/>
    </source>
</evidence>
<dbReference type="SMART" id="SM00220">
    <property type="entry name" value="S_TKc"/>
    <property type="match status" value="1"/>
</dbReference>
<dbReference type="RefSeq" id="WP_323261662.1">
    <property type="nucleotide sequence ID" value="NZ_JAYGIE010000059.1"/>
</dbReference>
<dbReference type="Gene3D" id="3.30.200.20">
    <property type="entry name" value="Phosphorylase Kinase, domain 1"/>
    <property type="match status" value="1"/>
</dbReference>
<sequence length="538" mass="60168">MSNCLCLACDHPNSLTTKFCTQCGAKLQIQERYRALKVIGQGGFGKTFLAQDEGKPSQPLCVIKQFIYDDPATLREAQRLFEQEAVRLDDLGRHPQIPELLAHCEQEGRQYLVQEFIDGENLLQELKRSGRFSEAKIKDLLLDLLPVLQFIHAGNVIHRDIKPENIIRRRSDGKLVLVDFGAAKMASKTALAKTGTTIGSPEYTAPEQARGKAVFASDIYGLGVTCIYLLTQVSPFDLFSDSEFQWVWRRFLNGITVNDKLGRVLDKMLEQALVRRYQTIEDVLQDLDLPKKSPISTPVHSPQTPVSTSSNSLMLDCGNGVKLEMVKVAAGSFNMGSNQSSNEKPIHRVNLREFLIGKYPVTQAQYQAVMGNNPSIFKGAQNPVEQVSWHDAMEFCQKLSQKIGQKVRLPNEAEWEYAAKGGNQGKGYEYSGSNNLDEVGWFTDNSGGKTHPVGQKKANELGIYDMSGNAWELCEDVQHENYNGAPTDGTAWLVGGEQDRRISRGGSWYSIALNCRSAYRYGRYTDDRNSYLGFRVVI</sequence>
<dbReference type="PANTHER" id="PTHR23150">
    <property type="entry name" value="SULFATASE MODIFYING FACTOR 1, 2"/>
    <property type="match status" value="1"/>
</dbReference>
<evidence type="ECO:0000313" key="3">
    <source>
        <dbReference type="EMBL" id="MEA5478098.1"/>
    </source>
</evidence>
<evidence type="ECO:0000313" key="4">
    <source>
        <dbReference type="Proteomes" id="UP001301388"/>
    </source>
</evidence>
<keyword evidence="4" id="KW-1185">Reference proteome</keyword>
<dbReference type="PROSITE" id="PS50011">
    <property type="entry name" value="PROTEIN_KINASE_DOM"/>
    <property type="match status" value="1"/>
</dbReference>
<proteinExistence type="predicted"/>
<keyword evidence="1" id="KW-0547">Nucleotide-binding</keyword>
<dbReference type="Gene3D" id="1.10.510.10">
    <property type="entry name" value="Transferase(Phosphotransferase) domain 1"/>
    <property type="match status" value="1"/>
</dbReference>
<dbReference type="Pfam" id="PF03781">
    <property type="entry name" value="FGE-sulfatase"/>
    <property type="match status" value="1"/>
</dbReference>
<dbReference type="PROSITE" id="PS00107">
    <property type="entry name" value="PROTEIN_KINASE_ATP"/>
    <property type="match status" value="1"/>
</dbReference>
<dbReference type="SUPFAM" id="SSF56436">
    <property type="entry name" value="C-type lectin-like"/>
    <property type="match status" value="1"/>
</dbReference>
<dbReference type="EMBL" id="JAYGIE010000059">
    <property type="protein sequence ID" value="MEA5478098.1"/>
    <property type="molecule type" value="Genomic_DNA"/>
</dbReference>
<feature type="binding site" evidence="1">
    <location>
        <position position="64"/>
    </location>
    <ligand>
        <name>ATP</name>
        <dbReference type="ChEBI" id="CHEBI:30616"/>
    </ligand>
</feature>
<evidence type="ECO:0000259" key="2">
    <source>
        <dbReference type="PROSITE" id="PS50011"/>
    </source>
</evidence>
<dbReference type="SUPFAM" id="SSF56112">
    <property type="entry name" value="Protein kinase-like (PK-like)"/>
    <property type="match status" value="1"/>
</dbReference>
<dbReference type="InterPro" id="IPR051043">
    <property type="entry name" value="Sulfatase_Mod_Factor_Kinase"/>
</dbReference>
<reference evidence="3 4" key="1">
    <citation type="submission" date="2023-12" db="EMBL/GenBank/DDBJ databases">
        <title>Baltic Sea Cyanobacteria.</title>
        <authorList>
            <person name="Delbaje E."/>
            <person name="Fewer D.P."/>
            <person name="Shishido T.K."/>
        </authorList>
    </citation>
    <scope>NUCLEOTIDE SEQUENCE [LARGE SCALE GENOMIC DNA]</scope>
    <source>
        <strain evidence="3 4">UHCC 0370</strain>
    </source>
</reference>
<dbReference type="PANTHER" id="PTHR23150:SF19">
    <property type="entry name" value="FORMYLGLYCINE-GENERATING ENZYME"/>
    <property type="match status" value="1"/>
</dbReference>
<dbReference type="Gene3D" id="3.90.1580.10">
    <property type="entry name" value="paralog of FGE (formylglycine-generating enzyme)"/>
    <property type="match status" value="1"/>
</dbReference>
<comment type="caution">
    <text evidence="3">The sequence shown here is derived from an EMBL/GenBank/DDBJ whole genome shotgun (WGS) entry which is preliminary data.</text>
</comment>
<dbReference type="InterPro" id="IPR011009">
    <property type="entry name" value="Kinase-like_dom_sf"/>
</dbReference>
<dbReference type="InterPro" id="IPR042095">
    <property type="entry name" value="SUMF_sf"/>
</dbReference>
<dbReference type="InterPro" id="IPR000719">
    <property type="entry name" value="Prot_kinase_dom"/>
</dbReference>
<name>A0ABU5TJ93_9CYAN</name>
<organism evidence="3 4">
    <name type="scientific">Pseudanabaena galeata UHCC 0370</name>
    <dbReference type="NCBI Taxonomy" id="3110310"/>
    <lineage>
        <taxon>Bacteria</taxon>
        <taxon>Bacillati</taxon>
        <taxon>Cyanobacteriota</taxon>
        <taxon>Cyanophyceae</taxon>
        <taxon>Pseudanabaenales</taxon>
        <taxon>Pseudanabaenaceae</taxon>
        <taxon>Pseudanabaena</taxon>
    </lineage>
</organism>
<dbReference type="InterPro" id="IPR005532">
    <property type="entry name" value="SUMF_dom"/>
</dbReference>
<feature type="domain" description="Protein kinase" evidence="2">
    <location>
        <begin position="33"/>
        <end position="289"/>
    </location>
</feature>
<dbReference type="Pfam" id="PF00069">
    <property type="entry name" value="Pkinase"/>
    <property type="match status" value="1"/>
</dbReference>